<feature type="transmembrane region" description="Helical" evidence="6">
    <location>
        <begin position="379"/>
        <end position="397"/>
    </location>
</feature>
<feature type="transmembrane region" description="Helical" evidence="6">
    <location>
        <begin position="50"/>
        <end position="79"/>
    </location>
</feature>
<dbReference type="CDD" id="cd17502">
    <property type="entry name" value="MFS_Azr1_MDR_like"/>
    <property type="match status" value="1"/>
</dbReference>
<evidence type="ECO:0000313" key="8">
    <source>
        <dbReference type="EMBL" id="KZT05759.1"/>
    </source>
</evidence>
<feature type="compositionally biased region" description="Basic and acidic residues" evidence="5">
    <location>
        <begin position="556"/>
        <end position="568"/>
    </location>
</feature>
<evidence type="ECO:0000259" key="7">
    <source>
        <dbReference type="PROSITE" id="PS50850"/>
    </source>
</evidence>
<feature type="transmembrane region" description="Helical" evidence="6">
    <location>
        <begin position="274"/>
        <end position="293"/>
    </location>
</feature>
<evidence type="ECO:0000256" key="1">
    <source>
        <dbReference type="ARBA" id="ARBA00004141"/>
    </source>
</evidence>
<feature type="region of interest" description="Disordered" evidence="5">
    <location>
        <begin position="542"/>
        <end position="568"/>
    </location>
</feature>
<feature type="transmembrane region" description="Helical" evidence="6">
    <location>
        <begin position="85"/>
        <end position="106"/>
    </location>
</feature>
<gene>
    <name evidence="8" type="ORF">LAESUDRAFT_813290</name>
</gene>
<dbReference type="STRING" id="1314785.A0A165DW98"/>
<dbReference type="PROSITE" id="PS50850">
    <property type="entry name" value="MFS"/>
    <property type="match status" value="1"/>
</dbReference>
<keyword evidence="4 6" id="KW-0472">Membrane</keyword>
<feature type="transmembrane region" description="Helical" evidence="6">
    <location>
        <begin position="510"/>
        <end position="529"/>
    </location>
</feature>
<evidence type="ECO:0000256" key="3">
    <source>
        <dbReference type="ARBA" id="ARBA00022989"/>
    </source>
</evidence>
<dbReference type="RefSeq" id="XP_040763499.1">
    <property type="nucleotide sequence ID" value="XM_040914471.1"/>
</dbReference>
<evidence type="ECO:0000256" key="6">
    <source>
        <dbReference type="SAM" id="Phobius"/>
    </source>
</evidence>
<dbReference type="OrthoDB" id="3437016at2759"/>
<proteinExistence type="predicted"/>
<reference evidence="8 9" key="1">
    <citation type="journal article" date="2016" name="Mol. Biol. Evol.">
        <title>Comparative Genomics of Early-Diverging Mushroom-Forming Fungi Provides Insights into the Origins of Lignocellulose Decay Capabilities.</title>
        <authorList>
            <person name="Nagy L.G."/>
            <person name="Riley R."/>
            <person name="Tritt A."/>
            <person name="Adam C."/>
            <person name="Daum C."/>
            <person name="Floudas D."/>
            <person name="Sun H."/>
            <person name="Yadav J.S."/>
            <person name="Pangilinan J."/>
            <person name="Larsson K.H."/>
            <person name="Matsuura K."/>
            <person name="Barry K."/>
            <person name="Labutti K."/>
            <person name="Kuo R."/>
            <person name="Ohm R.A."/>
            <person name="Bhattacharya S.S."/>
            <person name="Shirouzu T."/>
            <person name="Yoshinaga Y."/>
            <person name="Martin F.M."/>
            <person name="Grigoriev I.V."/>
            <person name="Hibbett D.S."/>
        </authorList>
    </citation>
    <scope>NUCLEOTIDE SEQUENCE [LARGE SCALE GENOMIC DNA]</scope>
    <source>
        <strain evidence="8 9">93-53</strain>
    </source>
</reference>
<protein>
    <submittedName>
        <fullName evidence="8">MFS general substrate transporter</fullName>
    </submittedName>
</protein>
<dbReference type="Proteomes" id="UP000076871">
    <property type="component" value="Unassembled WGS sequence"/>
</dbReference>
<dbReference type="AlphaFoldDB" id="A0A165DW98"/>
<evidence type="ECO:0000256" key="2">
    <source>
        <dbReference type="ARBA" id="ARBA00022692"/>
    </source>
</evidence>
<dbReference type="Pfam" id="PF07690">
    <property type="entry name" value="MFS_1"/>
    <property type="match status" value="1"/>
</dbReference>
<dbReference type="PANTHER" id="PTHR23501:SF102">
    <property type="entry name" value="DRUG TRANSPORTER, PUTATIVE (AFU_ORTHOLOGUE AFUA_3G08530)-RELATED"/>
    <property type="match status" value="1"/>
</dbReference>
<dbReference type="Gene3D" id="1.20.1250.20">
    <property type="entry name" value="MFS general substrate transporter like domains"/>
    <property type="match status" value="1"/>
</dbReference>
<name>A0A165DW98_9APHY</name>
<dbReference type="InterPro" id="IPR020846">
    <property type="entry name" value="MFS_dom"/>
</dbReference>
<dbReference type="GeneID" id="63831498"/>
<evidence type="ECO:0000256" key="4">
    <source>
        <dbReference type="ARBA" id="ARBA00023136"/>
    </source>
</evidence>
<feature type="domain" description="Major facilitator superfamily (MFS) profile" evidence="7">
    <location>
        <begin position="53"/>
        <end position="535"/>
    </location>
</feature>
<feature type="transmembrane region" description="Helical" evidence="6">
    <location>
        <begin position="206"/>
        <end position="229"/>
    </location>
</feature>
<dbReference type="InterPro" id="IPR011701">
    <property type="entry name" value="MFS"/>
</dbReference>
<dbReference type="InterPro" id="IPR036259">
    <property type="entry name" value="MFS_trans_sf"/>
</dbReference>
<feature type="transmembrane region" description="Helical" evidence="6">
    <location>
        <begin position="176"/>
        <end position="199"/>
    </location>
</feature>
<keyword evidence="3 6" id="KW-1133">Transmembrane helix</keyword>
<accession>A0A165DW98</accession>
<evidence type="ECO:0000313" key="9">
    <source>
        <dbReference type="Proteomes" id="UP000076871"/>
    </source>
</evidence>
<dbReference type="GO" id="GO:0005886">
    <property type="term" value="C:plasma membrane"/>
    <property type="evidence" value="ECO:0007669"/>
    <property type="project" value="TreeGrafter"/>
</dbReference>
<feature type="transmembrane region" description="Helical" evidence="6">
    <location>
        <begin position="347"/>
        <end position="367"/>
    </location>
</feature>
<dbReference type="SUPFAM" id="SSF103473">
    <property type="entry name" value="MFS general substrate transporter"/>
    <property type="match status" value="1"/>
</dbReference>
<dbReference type="EMBL" id="KV427628">
    <property type="protein sequence ID" value="KZT05759.1"/>
    <property type="molecule type" value="Genomic_DNA"/>
</dbReference>
<feature type="transmembrane region" description="Helical" evidence="6">
    <location>
        <begin position="249"/>
        <end position="267"/>
    </location>
</feature>
<sequence length="568" mass="61501">MDAEGKGSTALTSAETTIEIVPSTSQRDGQVEVLTVIDRSPKKTGRGWRFWLVFVALELCVILSALDLASVATALPVIIHDLNGTASFAWVSAGYTLASACVLPMSGHLADIFGRRPVLITFILLFALGSIICATARSINMLIASRVIQGIGSGGMQTLTMTVVGDLVTLRERGTFNAITGATFSVASVIGPSIGGAFAQQTTWRGLFYLNIPLSAIAITVIVIFLRLWQPKVNSYVESFLQLDWLGNTLIIGGGTSCIIGLTWAGFSHPWKSVEVLIPFVIGLVCLIVAFLYEFLLARHLSSIVSNRTSFSGYFGSFMHGLVIYSASFYLPVYFQAVKLAPPVLSGLYILPSALTLSPSAIIQGILVNKTGRYRLINAIGWCGILIGMGLFCLLRVDTPVAVSIPFQIIAAAGFGFLFVTTFSVLAPLEVENNAQALAFLTFARTFSQSWSIAIGATILQTRLRHCLPAAFLNQFHAGDDISYVAISLIRSLQQPLQDEVRLAFANSLLTLWHVLLAFCAAGLLSVLLQKDLPLHNDRNERWGLEERQGQPQAENPKENEDPGKENV</sequence>
<feature type="transmembrane region" description="Helical" evidence="6">
    <location>
        <begin position="313"/>
        <end position="335"/>
    </location>
</feature>
<dbReference type="InParanoid" id="A0A165DW98"/>
<evidence type="ECO:0000256" key="5">
    <source>
        <dbReference type="SAM" id="MobiDB-lite"/>
    </source>
</evidence>
<feature type="transmembrane region" description="Helical" evidence="6">
    <location>
        <begin position="118"/>
        <end position="139"/>
    </location>
</feature>
<dbReference type="PANTHER" id="PTHR23501">
    <property type="entry name" value="MAJOR FACILITATOR SUPERFAMILY"/>
    <property type="match status" value="1"/>
</dbReference>
<keyword evidence="9" id="KW-1185">Reference proteome</keyword>
<comment type="subcellular location">
    <subcellularLocation>
        <location evidence="1">Membrane</location>
        <topology evidence="1">Multi-pass membrane protein</topology>
    </subcellularLocation>
</comment>
<keyword evidence="2 6" id="KW-0812">Transmembrane</keyword>
<feature type="transmembrane region" description="Helical" evidence="6">
    <location>
        <begin position="409"/>
        <end position="429"/>
    </location>
</feature>
<dbReference type="GO" id="GO:0022857">
    <property type="term" value="F:transmembrane transporter activity"/>
    <property type="evidence" value="ECO:0007669"/>
    <property type="project" value="InterPro"/>
</dbReference>
<organism evidence="8 9">
    <name type="scientific">Laetiporus sulphureus 93-53</name>
    <dbReference type="NCBI Taxonomy" id="1314785"/>
    <lineage>
        <taxon>Eukaryota</taxon>
        <taxon>Fungi</taxon>
        <taxon>Dikarya</taxon>
        <taxon>Basidiomycota</taxon>
        <taxon>Agaricomycotina</taxon>
        <taxon>Agaricomycetes</taxon>
        <taxon>Polyporales</taxon>
        <taxon>Laetiporus</taxon>
    </lineage>
</organism>